<evidence type="ECO:0000259" key="3">
    <source>
        <dbReference type="PROSITE" id="PS01179"/>
    </source>
</evidence>
<keyword evidence="5" id="KW-1185">Reference proteome</keyword>
<accession>A0ABM1T5U2</accession>
<dbReference type="SUPFAM" id="SSF50729">
    <property type="entry name" value="PH domain-like"/>
    <property type="match status" value="2"/>
</dbReference>
<evidence type="ECO:0000313" key="5">
    <source>
        <dbReference type="Proteomes" id="UP000694941"/>
    </source>
</evidence>
<evidence type="ECO:0000256" key="2">
    <source>
        <dbReference type="SAM" id="MobiDB-lite"/>
    </source>
</evidence>
<evidence type="ECO:0000259" key="4">
    <source>
        <dbReference type="PROSITE" id="PS50020"/>
    </source>
</evidence>
<dbReference type="PANTHER" id="PTHR14058">
    <property type="entry name" value="AMYLOID BETA A4 PRECURSOR PROTEIN-BINDING FAMILY B"/>
    <property type="match status" value="1"/>
</dbReference>
<dbReference type="Gene3D" id="2.30.29.30">
    <property type="entry name" value="Pleckstrin-homology domain (PH domain)/Phosphotyrosine-binding domain (PTB)"/>
    <property type="match status" value="2"/>
</dbReference>
<feature type="compositionally biased region" description="Basic and acidic residues" evidence="2">
    <location>
        <begin position="234"/>
        <end position="245"/>
    </location>
</feature>
<name>A0ABM1T5U2_LIMPO</name>
<reference evidence="6" key="1">
    <citation type="submission" date="2025-08" db="UniProtKB">
        <authorList>
            <consortium name="RefSeq"/>
        </authorList>
    </citation>
    <scope>IDENTIFICATION</scope>
    <source>
        <tissue evidence="6">Muscle</tissue>
    </source>
</reference>
<gene>
    <name evidence="6" type="primary">LOC106467372</name>
</gene>
<dbReference type="InterPro" id="IPR001202">
    <property type="entry name" value="WW_dom"/>
</dbReference>
<dbReference type="InterPro" id="IPR006020">
    <property type="entry name" value="PTB/PI_dom"/>
</dbReference>
<dbReference type="Proteomes" id="UP000694941">
    <property type="component" value="Unplaced"/>
</dbReference>
<feature type="compositionally biased region" description="Polar residues" evidence="2">
    <location>
        <begin position="218"/>
        <end position="232"/>
    </location>
</feature>
<feature type="compositionally biased region" description="Basic and acidic residues" evidence="2">
    <location>
        <begin position="137"/>
        <end position="146"/>
    </location>
</feature>
<dbReference type="SUPFAM" id="SSF51045">
    <property type="entry name" value="WW domain"/>
    <property type="match status" value="1"/>
</dbReference>
<dbReference type="SMART" id="SM00462">
    <property type="entry name" value="PTB"/>
    <property type="match status" value="2"/>
</dbReference>
<feature type="region of interest" description="Disordered" evidence="2">
    <location>
        <begin position="91"/>
        <end position="112"/>
    </location>
</feature>
<evidence type="ECO:0000313" key="6">
    <source>
        <dbReference type="RefSeq" id="XP_022251248.1"/>
    </source>
</evidence>
<dbReference type="InterPro" id="IPR011993">
    <property type="entry name" value="PH-like_dom_sf"/>
</dbReference>
<evidence type="ECO:0000256" key="1">
    <source>
        <dbReference type="ARBA" id="ARBA00022737"/>
    </source>
</evidence>
<sequence>MVRLDNEVLSFPNPNYHLNPADINSNPEPTFNPIGLDERLFEKWDAVRNSGEAKNGESLDINLNSTFGQTETVMANPDRDNNMCNTADTTQTCSESDINSPMRKDSNDNTTTKERNGLLEYYLSLEAAVRQQQEANQKAEEEELKKNHGNGSVQVTPESLESNHVADQSITTTLQQHHNEANKYVPPVESAVKKDAVSTYLKRQSIPLPEKPSEEQKVSSLESTQKADSPNTCYKDDLLPPGWERHEDESGPYYWHISSGSIQRQPPPPTVPPMVNYTIQSKRSSVGLESVWNPLSSLAASSPPTGKVFEEETISGLTRRQENQLKRRSYPQRLCSLTPDKKPIRFAVRSLGWAEIAEEDLTPEKSSKAVNKCIVDLSLGRNDILDAIGRWGDGKDLYMDLDDYCLRLINPHDLTVLNIQPIQTIRVWGVGRDNGRERDFAYVARDRVTRKQMCHVFRCDIPARIIANTLRDLCKKIMLERSYQQNFANLVTHAASKPTMKAERQGIKAVAARPTNLPVEQRRLRHMNSRNVYNSQSFPTPMEEPRKIIKAYYLGTTLVLKPSGMDVINSAISELVVSVPSEAYRYVDVVVSPSTIAIAKIGPDPRLLAECRVRYLTFLGIGQIVKHCAFIMHTADDQFIAYVFHCEPSSGPLCKTIEAACKLRYQKCLDAHREALARKNCEGQQRKGLKSIIRGMFGSLTSSLSRSIES</sequence>
<dbReference type="InterPro" id="IPR039576">
    <property type="entry name" value="APBB1/2/3"/>
</dbReference>
<dbReference type="InterPro" id="IPR036020">
    <property type="entry name" value="WW_dom_sf"/>
</dbReference>
<dbReference type="GeneID" id="106467372"/>
<dbReference type="CDD" id="cd00201">
    <property type="entry name" value="WW"/>
    <property type="match status" value="1"/>
</dbReference>
<feature type="domain" description="WW" evidence="4">
    <location>
        <begin position="237"/>
        <end position="269"/>
    </location>
</feature>
<protein>
    <submittedName>
        <fullName evidence="6">Protein Fe65 homolog isoform X1</fullName>
    </submittedName>
</protein>
<dbReference type="PANTHER" id="PTHR14058:SF8">
    <property type="entry name" value="PROTEIN FE65 HOMOLOG"/>
    <property type="match status" value="1"/>
</dbReference>
<feature type="compositionally biased region" description="Basic and acidic residues" evidence="2">
    <location>
        <begin position="102"/>
        <end position="112"/>
    </location>
</feature>
<organism evidence="5 6">
    <name type="scientific">Limulus polyphemus</name>
    <name type="common">Atlantic horseshoe crab</name>
    <dbReference type="NCBI Taxonomy" id="6850"/>
    <lineage>
        <taxon>Eukaryota</taxon>
        <taxon>Metazoa</taxon>
        <taxon>Ecdysozoa</taxon>
        <taxon>Arthropoda</taxon>
        <taxon>Chelicerata</taxon>
        <taxon>Merostomata</taxon>
        <taxon>Xiphosura</taxon>
        <taxon>Limulidae</taxon>
        <taxon>Limulus</taxon>
    </lineage>
</organism>
<dbReference type="PROSITE" id="PS50020">
    <property type="entry name" value="WW_DOMAIN_2"/>
    <property type="match status" value="1"/>
</dbReference>
<keyword evidence="1" id="KW-0677">Repeat</keyword>
<dbReference type="Gene3D" id="2.20.70.10">
    <property type="match status" value="1"/>
</dbReference>
<dbReference type="RefSeq" id="XP_022251248.1">
    <property type="nucleotide sequence ID" value="XM_022395540.1"/>
</dbReference>
<feature type="region of interest" description="Disordered" evidence="2">
    <location>
        <begin position="203"/>
        <end position="245"/>
    </location>
</feature>
<feature type="region of interest" description="Disordered" evidence="2">
    <location>
        <begin position="132"/>
        <end position="157"/>
    </location>
</feature>
<proteinExistence type="predicted"/>
<dbReference type="CDD" id="cd01272">
    <property type="entry name" value="PTB1_Fe65"/>
    <property type="match status" value="1"/>
</dbReference>
<feature type="domain" description="PID" evidence="3">
    <location>
        <begin position="344"/>
        <end position="474"/>
    </location>
</feature>
<dbReference type="Pfam" id="PF00640">
    <property type="entry name" value="PID"/>
    <property type="match status" value="1"/>
</dbReference>
<dbReference type="PROSITE" id="PS01179">
    <property type="entry name" value="PID"/>
    <property type="match status" value="1"/>
</dbReference>
<dbReference type="CDD" id="cd01271">
    <property type="entry name" value="PTB2_Fe65"/>
    <property type="match status" value="1"/>
</dbReference>